<dbReference type="Gene3D" id="3.90.70.10">
    <property type="entry name" value="Cysteine proteinases"/>
    <property type="match status" value="1"/>
</dbReference>
<feature type="domain" description="Cathepsin propeptide inhibitor" evidence="9">
    <location>
        <begin position="32"/>
        <end position="89"/>
    </location>
</feature>
<keyword evidence="7" id="KW-0732">Signal</keyword>
<proteinExistence type="inferred from homology"/>
<evidence type="ECO:0000256" key="1">
    <source>
        <dbReference type="ARBA" id="ARBA00008455"/>
    </source>
</evidence>
<dbReference type="InterPro" id="IPR038765">
    <property type="entry name" value="Papain-like_cys_pep_sf"/>
</dbReference>
<dbReference type="SUPFAM" id="SSF54001">
    <property type="entry name" value="Cysteine proteinases"/>
    <property type="match status" value="1"/>
</dbReference>
<evidence type="ECO:0000313" key="10">
    <source>
        <dbReference type="EMBL" id="GAU46861.1"/>
    </source>
</evidence>
<dbReference type="Pfam" id="PF00112">
    <property type="entry name" value="Peptidase_C1"/>
    <property type="match status" value="1"/>
</dbReference>
<dbReference type="GO" id="GO:0006508">
    <property type="term" value="P:proteolysis"/>
    <property type="evidence" value="ECO:0007669"/>
    <property type="project" value="UniProtKB-KW"/>
</dbReference>
<feature type="chain" id="PRO_5018763138" description="Cathepsin propeptide inhibitor domain-containing protein" evidence="7">
    <location>
        <begin position="21"/>
        <end position="211"/>
    </location>
</feature>
<organism evidence="10 11">
    <name type="scientific">Trifolium subterraneum</name>
    <name type="common">Subterranean clover</name>
    <dbReference type="NCBI Taxonomy" id="3900"/>
    <lineage>
        <taxon>Eukaryota</taxon>
        <taxon>Viridiplantae</taxon>
        <taxon>Streptophyta</taxon>
        <taxon>Embryophyta</taxon>
        <taxon>Tracheophyta</taxon>
        <taxon>Spermatophyta</taxon>
        <taxon>Magnoliopsida</taxon>
        <taxon>eudicotyledons</taxon>
        <taxon>Gunneridae</taxon>
        <taxon>Pentapetalae</taxon>
        <taxon>rosids</taxon>
        <taxon>fabids</taxon>
        <taxon>Fabales</taxon>
        <taxon>Fabaceae</taxon>
        <taxon>Papilionoideae</taxon>
        <taxon>50 kb inversion clade</taxon>
        <taxon>NPAAA clade</taxon>
        <taxon>Hologalegina</taxon>
        <taxon>IRL clade</taxon>
        <taxon>Trifolieae</taxon>
        <taxon>Trifolium</taxon>
    </lineage>
</organism>
<evidence type="ECO:0008006" key="12">
    <source>
        <dbReference type="Google" id="ProtNLM"/>
    </source>
</evidence>
<evidence type="ECO:0000256" key="6">
    <source>
        <dbReference type="ARBA" id="ARBA00023180"/>
    </source>
</evidence>
<dbReference type="EMBL" id="DF974258">
    <property type="protein sequence ID" value="GAU46861.1"/>
    <property type="molecule type" value="Genomic_DNA"/>
</dbReference>
<dbReference type="SMART" id="SM00848">
    <property type="entry name" value="Inhibitor_I29"/>
    <property type="match status" value="1"/>
</dbReference>
<name>A0A2Z6NRZ3_TRISU</name>
<accession>A0A2Z6NRZ3</accession>
<sequence length="211" mass="23671">MKHLIAACIMLWTCSYTTMSQTQYESSIIEAHQQWMVKYGRTYTNSSEMEKRRKVFKMNLESIENFNNAGNKSYKLGLNPYSDLTSEEFIASYTGLKVPTHLSSSKIGSNAVHFNLSDDVPTNFDWREQGAVTDVKDQQRCGCCWAFSAVAAIEGIVKIKIGNLISLSEQQLVDCDEQNHGCNGGYMDDTFNYIIQNQGIAVSPNPSVDFA</sequence>
<evidence type="ECO:0000256" key="7">
    <source>
        <dbReference type="SAM" id="SignalP"/>
    </source>
</evidence>
<reference evidence="11" key="1">
    <citation type="journal article" date="2017" name="Front. Plant Sci.">
        <title>Climate Clever Clovers: New Paradigm to Reduce the Environmental Footprint of Ruminants by Breeding Low Methanogenic Forages Utilizing Haplotype Variation.</title>
        <authorList>
            <person name="Kaur P."/>
            <person name="Appels R."/>
            <person name="Bayer P.E."/>
            <person name="Keeble-Gagnere G."/>
            <person name="Wang J."/>
            <person name="Hirakawa H."/>
            <person name="Shirasawa K."/>
            <person name="Vercoe P."/>
            <person name="Stefanova K."/>
            <person name="Durmic Z."/>
            <person name="Nichols P."/>
            <person name="Revell C."/>
            <person name="Isobe S.N."/>
            <person name="Edwards D."/>
            <person name="Erskine W."/>
        </authorList>
    </citation>
    <scope>NUCLEOTIDE SEQUENCE [LARGE SCALE GENOMIC DNA]</scope>
    <source>
        <strain evidence="11">cv. Daliak</strain>
    </source>
</reference>
<dbReference type="PROSITE" id="PS00139">
    <property type="entry name" value="THIOL_PROTEASE_CYS"/>
    <property type="match status" value="1"/>
</dbReference>
<dbReference type="CDD" id="cd02248">
    <property type="entry name" value="Peptidase_C1A"/>
    <property type="match status" value="1"/>
</dbReference>
<dbReference type="PANTHER" id="PTHR12411">
    <property type="entry name" value="CYSTEINE PROTEASE FAMILY C1-RELATED"/>
    <property type="match status" value="1"/>
</dbReference>
<dbReference type="Proteomes" id="UP000242715">
    <property type="component" value="Unassembled WGS sequence"/>
</dbReference>
<keyword evidence="11" id="KW-1185">Reference proteome</keyword>
<dbReference type="SMART" id="SM00645">
    <property type="entry name" value="Pept_C1"/>
    <property type="match status" value="1"/>
</dbReference>
<keyword evidence="2" id="KW-0645">Protease</keyword>
<dbReference type="InterPro" id="IPR013201">
    <property type="entry name" value="Prot_inhib_I29"/>
</dbReference>
<gene>
    <name evidence="10" type="ORF">TSUD_385380</name>
</gene>
<dbReference type="InterPro" id="IPR039417">
    <property type="entry name" value="Peptidase_C1A_papain-like"/>
</dbReference>
<evidence type="ECO:0000256" key="2">
    <source>
        <dbReference type="ARBA" id="ARBA00022670"/>
    </source>
</evidence>
<evidence type="ECO:0000313" key="11">
    <source>
        <dbReference type="Proteomes" id="UP000242715"/>
    </source>
</evidence>
<evidence type="ECO:0000259" key="9">
    <source>
        <dbReference type="SMART" id="SM00848"/>
    </source>
</evidence>
<comment type="similarity">
    <text evidence="1">Belongs to the peptidase C1 family.</text>
</comment>
<dbReference type="InterPro" id="IPR000668">
    <property type="entry name" value="Peptidase_C1A_C"/>
</dbReference>
<keyword evidence="3" id="KW-0378">Hydrolase</keyword>
<keyword evidence="6" id="KW-0325">Glycoprotein</keyword>
<dbReference type="GO" id="GO:0008234">
    <property type="term" value="F:cysteine-type peptidase activity"/>
    <property type="evidence" value="ECO:0007669"/>
    <property type="project" value="UniProtKB-KW"/>
</dbReference>
<evidence type="ECO:0000256" key="3">
    <source>
        <dbReference type="ARBA" id="ARBA00022801"/>
    </source>
</evidence>
<protein>
    <recommendedName>
        <fullName evidence="12">Cathepsin propeptide inhibitor domain-containing protein</fullName>
    </recommendedName>
</protein>
<evidence type="ECO:0000256" key="5">
    <source>
        <dbReference type="ARBA" id="ARBA00023157"/>
    </source>
</evidence>
<feature type="domain" description="Peptidase C1A papain C-terminal" evidence="8">
    <location>
        <begin position="120"/>
        <end position="210"/>
    </location>
</feature>
<dbReference type="InterPro" id="IPR013128">
    <property type="entry name" value="Peptidase_C1A"/>
</dbReference>
<dbReference type="InterPro" id="IPR000169">
    <property type="entry name" value="Pept_cys_AS"/>
</dbReference>
<dbReference type="OrthoDB" id="1433621at2759"/>
<dbReference type="Pfam" id="PF08246">
    <property type="entry name" value="Inhibitor_I29"/>
    <property type="match status" value="1"/>
</dbReference>
<keyword evidence="5" id="KW-1015">Disulfide bond</keyword>
<dbReference type="AlphaFoldDB" id="A0A2Z6NRZ3"/>
<evidence type="ECO:0000256" key="4">
    <source>
        <dbReference type="ARBA" id="ARBA00022807"/>
    </source>
</evidence>
<keyword evidence="4" id="KW-0788">Thiol protease</keyword>
<feature type="signal peptide" evidence="7">
    <location>
        <begin position="1"/>
        <end position="20"/>
    </location>
</feature>
<evidence type="ECO:0000259" key="8">
    <source>
        <dbReference type="SMART" id="SM00645"/>
    </source>
</evidence>